<gene>
    <name evidence="6" type="primary">UGT2C1_3</name>
    <name evidence="6" type="ORF">B7P43_G09430</name>
</gene>
<evidence type="ECO:0000256" key="3">
    <source>
        <dbReference type="ARBA" id="ARBA00022679"/>
    </source>
</evidence>
<keyword evidence="3 6" id="KW-0808">Transferase</keyword>
<keyword evidence="2" id="KW-0328">Glycosyltransferase</keyword>
<feature type="signal peptide" evidence="5">
    <location>
        <begin position="1"/>
        <end position="27"/>
    </location>
</feature>
<dbReference type="AlphaFoldDB" id="A0A2J7R4T0"/>
<keyword evidence="7" id="KW-1185">Reference proteome</keyword>
<dbReference type="PANTHER" id="PTHR48043:SF114">
    <property type="entry name" value="IP04436P-RELATED"/>
    <property type="match status" value="1"/>
</dbReference>
<evidence type="ECO:0000256" key="4">
    <source>
        <dbReference type="SAM" id="Phobius"/>
    </source>
</evidence>
<dbReference type="InterPro" id="IPR002213">
    <property type="entry name" value="UDP_glucos_trans"/>
</dbReference>
<dbReference type="Proteomes" id="UP000235965">
    <property type="component" value="Unassembled WGS sequence"/>
</dbReference>
<reference evidence="6 7" key="1">
    <citation type="submission" date="2017-12" db="EMBL/GenBank/DDBJ databases">
        <title>Hemimetabolous genomes reveal molecular basis of termite eusociality.</title>
        <authorList>
            <person name="Harrison M.C."/>
            <person name="Jongepier E."/>
            <person name="Robertson H.M."/>
            <person name="Arning N."/>
            <person name="Bitard-Feildel T."/>
            <person name="Chao H."/>
            <person name="Childers C.P."/>
            <person name="Dinh H."/>
            <person name="Doddapaneni H."/>
            <person name="Dugan S."/>
            <person name="Gowin J."/>
            <person name="Greiner C."/>
            <person name="Han Y."/>
            <person name="Hu H."/>
            <person name="Hughes D.S.T."/>
            <person name="Huylmans A.-K."/>
            <person name="Kemena C."/>
            <person name="Kremer L.P.M."/>
            <person name="Lee S.L."/>
            <person name="Lopez-Ezquerra A."/>
            <person name="Mallet L."/>
            <person name="Monroy-Kuhn J.M."/>
            <person name="Moser A."/>
            <person name="Murali S.C."/>
            <person name="Muzny D.M."/>
            <person name="Otani S."/>
            <person name="Piulachs M.-D."/>
            <person name="Poelchau M."/>
            <person name="Qu J."/>
            <person name="Schaub F."/>
            <person name="Wada-Katsumata A."/>
            <person name="Worley K.C."/>
            <person name="Xie Q."/>
            <person name="Ylla G."/>
            <person name="Poulsen M."/>
            <person name="Gibbs R.A."/>
            <person name="Schal C."/>
            <person name="Richards S."/>
            <person name="Belles X."/>
            <person name="Korb J."/>
            <person name="Bornberg-Bauer E."/>
        </authorList>
    </citation>
    <scope>NUCLEOTIDE SEQUENCE [LARGE SCALE GENOMIC DNA]</scope>
    <source>
        <tissue evidence="6">Whole body</tissue>
    </source>
</reference>
<dbReference type="GO" id="GO:0008194">
    <property type="term" value="F:UDP-glycosyltransferase activity"/>
    <property type="evidence" value="ECO:0007669"/>
    <property type="project" value="InterPro"/>
</dbReference>
<name>A0A2J7R4T0_9NEOP</name>
<keyword evidence="5" id="KW-0732">Signal</keyword>
<accession>A0A2J7R4T0</accession>
<dbReference type="FunCoup" id="A0A2J7R4T0">
    <property type="interactions" value="199"/>
</dbReference>
<feature type="chain" id="PRO_5014390392" evidence="5">
    <location>
        <begin position="28"/>
        <end position="522"/>
    </location>
</feature>
<evidence type="ECO:0000313" key="6">
    <source>
        <dbReference type="EMBL" id="PNF35837.1"/>
    </source>
</evidence>
<dbReference type="Pfam" id="PF00201">
    <property type="entry name" value="UDPGT"/>
    <property type="match status" value="1"/>
</dbReference>
<dbReference type="InterPro" id="IPR050271">
    <property type="entry name" value="UDP-glycosyltransferase"/>
</dbReference>
<keyword evidence="4" id="KW-0472">Membrane</keyword>
<feature type="transmembrane region" description="Helical" evidence="4">
    <location>
        <begin position="479"/>
        <end position="502"/>
    </location>
</feature>
<evidence type="ECO:0000256" key="1">
    <source>
        <dbReference type="ARBA" id="ARBA00009995"/>
    </source>
</evidence>
<evidence type="ECO:0000313" key="7">
    <source>
        <dbReference type="Proteomes" id="UP000235965"/>
    </source>
</evidence>
<dbReference type="STRING" id="105785.A0A2J7R4T0"/>
<dbReference type="Gene3D" id="3.40.50.2000">
    <property type="entry name" value="Glycogen Phosphorylase B"/>
    <property type="match status" value="1"/>
</dbReference>
<dbReference type="InParanoid" id="A0A2J7R4T0"/>
<dbReference type="CDD" id="cd03784">
    <property type="entry name" value="GT1_Gtf-like"/>
    <property type="match status" value="1"/>
</dbReference>
<proteinExistence type="inferred from homology"/>
<keyword evidence="4" id="KW-1133">Transmembrane helix</keyword>
<keyword evidence="4" id="KW-0812">Transmembrane</keyword>
<comment type="caution">
    <text evidence="6">The sequence shown here is derived from an EMBL/GenBank/DDBJ whole genome shotgun (WGS) entry which is preliminary data.</text>
</comment>
<dbReference type="EMBL" id="NEVH01007402">
    <property type="protein sequence ID" value="PNF35837.1"/>
    <property type="molecule type" value="Genomic_DNA"/>
</dbReference>
<protein>
    <submittedName>
        <fullName evidence="6">UDP-glucuronosyltransferase 2C1</fullName>
    </submittedName>
</protein>
<dbReference type="PANTHER" id="PTHR48043">
    <property type="entry name" value="EG:EG0003.4 PROTEIN-RELATED"/>
    <property type="match status" value="1"/>
</dbReference>
<comment type="similarity">
    <text evidence="1">Belongs to the UDP-glycosyltransferase family.</text>
</comment>
<dbReference type="SUPFAM" id="SSF53756">
    <property type="entry name" value="UDP-Glycosyltransferase/glycogen phosphorylase"/>
    <property type="match status" value="1"/>
</dbReference>
<evidence type="ECO:0000256" key="5">
    <source>
        <dbReference type="SAM" id="SignalP"/>
    </source>
</evidence>
<organism evidence="6 7">
    <name type="scientific">Cryptotermes secundus</name>
    <dbReference type="NCBI Taxonomy" id="105785"/>
    <lineage>
        <taxon>Eukaryota</taxon>
        <taxon>Metazoa</taxon>
        <taxon>Ecdysozoa</taxon>
        <taxon>Arthropoda</taxon>
        <taxon>Hexapoda</taxon>
        <taxon>Insecta</taxon>
        <taxon>Pterygota</taxon>
        <taxon>Neoptera</taxon>
        <taxon>Polyneoptera</taxon>
        <taxon>Dictyoptera</taxon>
        <taxon>Blattodea</taxon>
        <taxon>Blattoidea</taxon>
        <taxon>Termitoidae</taxon>
        <taxon>Kalotermitidae</taxon>
        <taxon>Cryptotermitinae</taxon>
        <taxon>Cryptotermes</taxon>
    </lineage>
</organism>
<evidence type="ECO:0000256" key="2">
    <source>
        <dbReference type="ARBA" id="ARBA00022676"/>
    </source>
</evidence>
<dbReference type="OrthoDB" id="5835829at2759"/>
<dbReference type="FunFam" id="3.40.50.2000:FF:000050">
    <property type="entry name" value="UDP-glucuronosyltransferase"/>
    <property type="match status" value="1"/>
</dbReference>
<sequence>MMVISAAQRSFLPVLLVILLVPEDISCARFLVILPTVVKSHFIMLEPYIKALAGRGHEMVVVSHFPQKQPVSNYTDIVLDASLKGYRSGTGIAIEQVLSFKFPILNVFSLAKYGVHTCETLLNHPPVNELIKSDEKFDIVVNCIFHTECFLPFAYKFKAISIGVSTSVLMPWANYRMGNPDNPSYIPNLFTPSPGKMNFVERTVNAVTTVLYKAMYYFMSDCPAQKLVRQYFGQDTPDLADLARNTSLVLVNTHFSLNSPRPLVPGVVEIGGIHITRPKPLPKHLQDFLDGAHQGVIYFSLGSVLQAETLPDDKRDAFLQAFSQLPQKVLWKWEADTLPGQPKNVRTEKWCPQVDILRHPNVLAFISHGGLLGTLEATYNGVPVVGIPFFGDQRNNLANLAARGMGIILEYSNITKQSVLEALHTVLDQPSYRENARCTAHIFRDRPQSALDTAIFWTEYVIRHGGAPHLRTAGVELAWYQYVLLDVIAFILGTILIFVFAVRKLFRLLCSTRKVPKKKKQQ</sequence>